<protein>
    <submittedName>
        <fullName evidence="1">Uncharacterized protein</fullName>
    </submittedName>
</protein>
<dbReference type="EMBL" id="CM056742">
    <property type="protein sequence ID" value="KAJ8678079.1"/>
    <property type="molecule type" value="Genomic_DNA"/>
</dbReference>
<organism evidence="1 2">
    <name type="scientific">Eretmocerus hayati</name>
    <dbReference type="NCBI Taxonomy" id="131215"/>
    <lineage>
        <taxon>Eukaryota</taxon>
        <taxon>Metazoa</taxon>
        <taxon>Ecdysozoa</taxon>
        <taxon>Arthropoda</taxon>
        <taxon>Hexapoda</taxon>
        <taxon>Insecta</taxon>
        <taxon>Pterygota</taxon>
        <taxon>Neoptera</taxon>
        <taxon>Endopterygota</taxon>
        <taxon>Hymenoptera</taxon>
        <taxon>Apocrita</taxon>
        <taxon>Proctotrupomorpha</taxon>
        <taxon>Chalcidoidea</taxon>
        <taxon>Aphelinidae</taxon>
        <taxon>Aphelininae</taxon>
        <taxon>Eretmocerus</taxon>
    </lineage>
</organism>
<reference evidence="1" key="1">
    <citation type="submission" date="2023-04" db="EMBL/GenBank/DDBJ databases">
        <title>A chromosome-level genome assembly of the parasitoid wasp Eretmocerus hayati.</title>
        <authorList>
            <person name="Zhong Y."/>
            <person name="Liu S."/>
            <person name="Liu Y."/>
        </authorList>
    </citation>
    <scope>NUCLEOTIDE SEQUENCE</scope>
    <source>
        <strain evidence="1">ZJU_SS_LIU_2023</strain>
    </source>
</reference>
<sequence>MTGFLQNPLVVKPFRLLENYDKCVGEVPKTEKTYVKGMKNRSEFDDSEPFKVMNPGLPPCLDHDIYEDVIAIIKSFEDQKETYSSIKNVTHTKRDIELIDQSEIMMTLTLWGDPSSQFKSNVGDIIALKRAKVTIYQGIVKLSSTNSSIIMYDDQGKDRKK</sequence>
<name>A0ACC2P686_9HYME</name>
<accession>A0ACC2P686</accession>
<gene>
    <name evidence="1" type="ORF">QAD02_013866</name>
</gene>
<keyword evidence="2" id="KW-1185">Reference proteome</keyword>
<dbReference type="Proteomes" id="UP001239111">
    <property type="component" value="Chromosome 2"/>
</dbReference>
<comment type="caution">
    <text evidence="1">The sequence shown here is derived from an EMBL/GenBank/DDBJ whole genome shotgun (WGS) entry which is preliminary data.</text>
</comment>
<proteinExistence type="predicted"/>
<evidence type="ECO:0000313" key="2">
    <source>
        <dbReference type="Proteomes" id="UP001239111"/>
    </source>
</evidence>
<evidence type="ECO:0000313" key="1">
    <source>
        <dbReference type="EMBL" id="KAJ8678079.1"/>
    </source>
</evidence>